<dbReference type="EMBL" id="PRLP01000017">
    <property type="protein sequence ID" value="PPC78179.1"/>
    <property type="molecule type" value="Genomic_DNA"/>
</dbReference>
<dbReference type="SUPFAM" id="SSF111352">
    <property type="entry name" value="Ammonium transporter"/>
    <property type="match status" value="1"/>
</dbReference>
<comment type="caution">
    <text evidence="13">The sequence shown here is derived from an EMBL/GenBank/DDBJ whole genome shotgun (WGS) entry which is preliminary data.</text>
</comment>
<evidence type="ECO:0000313" key="14">
    <source>
        <dbReference type="Proteomes" id="UP000238196"/>
    </source>
</evidence>
<reference evidence="13 14" key="1">
    <citation type="submission" date="2018-02" db="EMBL/GenBank/DDBJ databases">
        <title>novel marine gammaproteobacteria from coastal saline agro ecosystem.</title>
        <authorList>
            <person name="Krishnan R."/>
            <person name="Ramesh Kumar N."/>
        </authorList>
    </citation>
    <scope>NUCLEOTIDE SEQUENCE [LARGE SCALE GENOMIC DNA]</scope>
    <source>
        <strain evidence="13 14">228</strain>
    </source>
</reference>
<keyword evidence="7 10" id="KW-0472">Membrane</keyword>
<evidence type="ECO:0000256" key="5">
    <source>
        <dbReference type="ARBA" id="ARBA00022692"/>
    </source>
</evidence>
<dbReference type="InterPro" id="IPR029020">
    <property type="entry name" value="Ammonium/urea_transptr"/>
</dbReference>
<dbReference type="OrthoDB" id="9814202at2"/>
<dbReference type="AlphaFoldDB" id="A0A2S5KUI6"/>
<comment type="subcellular location">
    <subcellularLocation>
        <location evidence="1 10">Cell membrane</location>
        <topology evidence="1 10">Multi-pass membrane protein</topology>
    </subcellularLocation>
</comment>
<feature type="domain" description="Ammonium transporter AmtB-like" evidence="12">
    <location>
        <begin position="35"/>
        <end position="437"/>
    </location>
</feature>
<keyword evidence="11" id="KW-0732">Signal</keyword>
<sequence>MTLRKVAGLGALAALLVPSLSMAADTPTANSGDTAWMLTSTALVLMMTIPGLALFYGGMVRAKNVLSVMMQCFAITGLISILWMLYGYSLAFDTDGMEKGVTNFNSFFGSLSKAFLSGLTTDSLTGTIPESVFITFQMTFAIITPALIVGAFAERMKFSAMLVFSGLWFTFVYAPIAHMVWSGDGGLMWDWGVLDFAGGTVVHINAGVAGLVAALVLGKRKGYPSTPMAPHNLGYTLTGAAMLWVGWFGFNAGSAVSAGGTTGMAMLVTQIATAAAALGWMFAEWITHGKPSALGIASGVVAGLVAITPASGTAGPVGALIIGLAAGVICFFSATTLKRALGYDDSLDAFGVHGIGGIVGALLTGIFAAPALGGFGTVEDIAAQFFIQVKGVAFTVVYTAVITFIILKVLDALMGLRVSEEAEAQGLDLAEHNERGYNL</sequence>
<evidence type="ECO:0000256" key="8">
    <source>
        <dbReference type="ARBA" id="ARBA00023177"/>
    </source>
</evidence>
<keyword evidence="6 10" id="KW-1133">Transmembrane helix</keyword>
<comment type="similarity">
    <text evidence="2 10">Belongs to the ammonia transporter channel (TC 1.A.11.2) family.</text>
</comment>
<feature type="signal peptide" evidence="11">
    <location>
        <begin position="1"/>
        <end position="23"/>
    </location>
</feature>
<evidence type="ECO:0000256" key="2">
    <source>
        <dbReference type="ARBA" id="ARBA00005887"/>
    </source>
</evidence>
<dbReference type="PROSITE" id="PS01219">
    <property type="entry name" value="AMMONIUM_TRANSP"/>
    <property type="match status" value="1"/>
</dbReference>
<evidence type="ECO:0000259" key="12">
    <source>
        <dbReference type="Pfam" id="PF00909"/>
    </source>
</evidence>
<dbReference type="GO" id="GO:0008519">
    <property type="term" value="F:ammonium channel activity"/>
    <property type="evidence" value="ECO:0007669"/>
    <property type="project" value="InterPro"/>
</dbReference>
<evidence type="ECO:0000256" key="3">
    <source>
        <dbReference type="ARBA" id="ARBA00022448"/>
    </source>
</evidence>
<feature type="transmembrane region" description="Helical" evidence="10">
    <location>
        <begin position="33"/>
        <end position="56"/>
    </location>
</feature>
<dbReference type="FunFam" id="1.10.3430.10:FF:000007">
    <property type="entry name" value="Ammonium transporter"/>
    <property type="match status" value="1"/>
</dbReference>
<dbReference type="Gene3D" id="1.10.3430.10">
    <property type="entry name" value="Ammonium transporter AmtB like domains"/>
    <property type="match status" value="1"/>
</dbReference>
<feature type="transmembrane region" description="Helical" evidence="10">
    <location>
        <begin position="193"/>
        <end position="217"/>
    </location>
</feature>
<feature type="chain" id="PRO_5015430977" description="Ammonium transporter" evidence="11">
    <location>
        <begin position="24"/>
        <end position="439"/>
    </location>
</feature>
<name>A0A2S5KUI6_9PROT</name>
<evidence type="ECO:0000256" key="9">
    <source>
        <dbReference type="ARBA" id="ARBA00050025"/>
    </source>
</evidence>
<dbReference type="InterPro" id="IPR018047">
    <property type="entry name" value="Ammonium_transpt_CS"/>
</dbReference>
<organism evidence="13 14">
    <name type="scientific">Proteobacteria bacterium 228</name>
    <dbReference type="NCBI Taxonomy" id="2083153"/>
    <lineage>
        <taxon>Bacteria</taxon>
        <taxon>Pseudomonadati</taxon>
        <taxon>Pseudomonadota</taxon>
    </lineage>
</organism>
<keyword evidence="3 10" id="KW-0813">Transport</keyword>
<feature type="transmembrane region" description="Helical" evidence="10">
    <location>
        <begin position="349"/>
        <end position="373"/>
    </location>
</feature>
<dbReference type="Pfam" id="PF00909">
    <property type="entry name" value="Ammonium_transp"/>
    <property type="match status" value="1"/>
</dbReference>
<dbReference type="GO" id="GO:0005886">
    <property type="term" value="C:plasma membrane"/>
    <property type="evidence" value="ECO:0007669"/>
    <property type="project" value="UniProtKB-SubCell"/>
</dbReference>
<evidence type="ECO:0000256" key="6">
    <source>
        <dbReference type="ARBA" id="ARBA00022989"/>
    </source>
</evidence>
<dbReference type="Proteomes" id="UP000238196">
    <property type="component" value="Unassembled WGS sequence"/>
</dbReference>
<feature type="transmembrane region" description="Helical" evidence="10">
    <location>
        <begin position="385"/>
        <end position="407"/>
    </location>
</feature>
<accession>A0A2S5KUI6</accession>
<evidence type="ECO:0000256" key="10">
    <source>
        <dbReference type="RuleBase" id="RU362002"/>
    </source>
</evidence>
<keyword evidence="4" id="KW-1003">Cell membrane</keyword>
<feature type="transmembrane region" description="Helical" evidence="10">
    <location>
        <begin position="229"/>
        <end position="250"/>
    </location>
</feature>
<keyword evidence="8 10" id="KW-0924">Ammonia transport</keyword>
<dbReference type="InterPro" id="IPR001905">
    <property type="entry name" value="Ammonium_transpt"/>
</dbReference>
<dbReference type="InterPro" id="IPR024041">
    <property type="entry name" value="NH4_transpt_AmtB-like_dom"/>
</dbReference>
<protein>
    <recommendedName>
        <fullName evidence="9 10">Ammonium transporter</fullName>
    </recommendedName>
</protein>
<feature type="transmembrane region" description="Helical" evidence="10">
    <location>
        <begin position="160"/>
        <end position="181"/>
    </location>
</feature>
<feature type="transmembrane region" description="Helical" evidence="10">
    <location>
        <begin position="262"/>
        <end position="281"/>
    </location>
</feature>
<evidence type="ECO:0000256" key="7">
    <source>
        <dbReference type="ARBA" id="ARBA00023136"/>
    </source>
</evidence>
<dbReference type="PANTHER" id="PTHR43029:SF10">
    <property type="entry name" value="AMMONIUM TRANSPORTER MEP2"/>
    <property type="match status" value="1"/>
</dbReference>
<gene>
    <name evidence="13" type="ORF">C4K68_05950</name>
</gene>
<evidence type="ECO:0000256" key="11">
    <source>
        <dbReference type="SAM" id="SignalP"/>
    </source>
</evidence>
<dbReference type="NCBIfam" id="TIGR00836">
    <property type="entry name" value="amt"/>
    <property type="match status" value="1"/>
</dbReference>
<feature type="transmembrane region" description="Helical" evidence="10">
    <location>
        <begin position="293"/>
        <end position="311"/>
    </location>
</feature>
<evidence type="ECO:0000256" key="1">
    <source>
        <dbReference type="ARBA" id="ARBA00004651"/>
    </source>
</evidence>
<proteinExistence type="inferred from homology"/>
<feature type="transmembrane region" description="Helical" evidence="10">
    <location>
        <begin position="68"/>
        <end position="88"/>
    </location>
</feature>
<feature type="transmembrane region" description="Helical" evidence="10">
    <location>
        <begin position="317"/>
        <end position="337"/>
    </location>
</feature>
<evidence type="ECO:0000256" key="4">
    <source>
        <dbReference type="ARBA" id="ARBA00022475"/>
    </source>
</evidence>
<dbReference type="PANTHER" id="PTHR43029">
    <property type="entry name" value="AMMONIUM TRANSPORTER MEP2"/>
    <property type="match status" value="1"/>
</dbReference>
<keyword evidence="5 10" id="KW-0812">Transmembrane</keyword>
<feature type="transmembrane region" description="Helical" evidence="10">
    <location>
        <begin position="132"/>
        <end position="153"/>
    </location>
</feature>
<evidence type="ECO:0000313" key="13">
    <source>
        <dbReference type="EMBL" id="PPC78179.1"/>
    </source>
</evidence>